<gene>
    <name evidence="1" type="ORF">DDZ15_02755</name>
</gene>
<name>A0A316TVI8_9BACT</name>
<accession>A0A316TVI8</accession>
<evidence type="ECO:0000313" key="2">
    <source>
        <dbReference type="Proteomes" id="UP000245533"/>
    </source>
</evidence>
<protein>
    <submittedName>
        <fullName evidence="1">Uncharacterized protein</fullName>
    </submittedName>
</protein>
<dbReference type="OrthoDB" id="961886at2"/>
<dbReference type="EMBL" id="QGGB01000002">
    <property type="protein sequence ID" value="PWN07948.1"/>
    <property type="molecule type" value="Genomic_DNA"/>
</dbReference>
<comment type="caution">
    <text evidence="1">The sequence shown here is derived from an EMBL/GenBank/DDBJ whole genome shotgun (WGS) entry which is preliminary data.</text>
</comment>
<organism evidence="1 2">
    <name type="scientific">Rhodohalobacter mucosus</name>
    <dbReference type="NCBI Taxonomy" id="2079485"/>
    <lineage>
        <taxon>Bacteria</taxon>
        <taxon>Pseudomonadati</taxon>
        <taxon>Balneolota</taxon>
        <taxon>Balneolia</taxon>
        <taxon>Balneolales</taxon>
        <taxon>Balneolaceae</taxon>
        <taxon>Rhodohalobacter</taxon>
    </lineage>
</organism>
<evidence type="ECO:0000313" key="1">
    <source>
        <dbReference type="EMBL" id="PWN07948.1"/>
    </source>
</evidence>
<sequence>MHNIKVQFTVPNVEKVVNLDVHVNGEKRNLKFRVESFDWNPGNGSSENLIAILRERILNYDSDWELYHIGSPVDDRIPVTFRHRSHY</sequence>
<dbReference type="AlphaFoldDB" id="A0A316TVI8"/>
<keyword evidence="2" id="KW-1185">Reference proteome</keyword>
<dbReference type="RefSeq" id="WP_109644592.1">
    <property type="nucleotide sequence ID" value="NZ_QGGB01000002.1"/>
</dbReference>
<reference evidence="1 2" key="1">
    <citation type="submission" date="2018-05" db="EMBL/GenBank/DDBJ databases">
        <title>Rhodohalobacter halophilus gen. nov., sp. nov., a moderately halophilic member of the family Balneolaceae.</title>
        <authorList>
            <person name="Liu Z.-W."/>
        </authorList>
    </citation>
    <scope>NUCLEOTIDE SEQUENCE [LARGE SCALE GENOMIC DNA]</scope>
    <source>
        <strain evidence="1 2">8A47</strain>
    </source>
</reference>
<proteinExistence type="predicted"/>
<dbReference type="Proteomes" id="UP000245533">
    <property type="component" value="Unassembled WGS sequence"/>
</dbReference>